<feature type="region of interest" description="Disordered" evidence="7">
    <location>
        <begin position="1"/>
        <end position="27"/>
    </location>
</feature>
<feature type="transmembrane region" description="Helical" evidence="8">
    <location>
        <begin position="163"/>
        <end position="181"/>
    </location>
</feature>
<comment type="similarity">
    <text evidence="2">Belongs to the major facilitator superfamily. TCR/Tet family.</text>
</comment>
<evidence type="ECO:0000256" key="4">
    <source>
        <dbReference type="ARBA" id="ARBA00022692"/>
    </source>
</evidence>
<dbReference type="GO" id="GO:0022857">
    <property type="term" value="F:transmembrane transporter activity"/>
    <property type="evidence" value="ECO:0007669"/>
    <property type="project" value="InterPro"/>
</dbReference>
<evidence type="ECO:0000256" key="3">
    <source>
        <dbReference type="ARBA" id="ARBA00022448"/>
    </source>
</evidence>
<organism evidence="10 11">
    <name type="scientific">Aplosporella prunicola CBS 121167</name>
    <dbReference type="NCBI Taxonomy" id="1176127"/>
    <lineage>
        <taxon>Eukaryota</taxon>
        <taxon>Fungi</taxon>
        <taxon>Dikarya</taxon>
        <taxon>Ascomycota</taxon>
        <taxon>Pezizomycotina</taxon>
        <taxon>Dothideomycetes</taxon>
        <taxon>Dothideomycetes incertae sedis</taxon>
        <taxon>Botryosphaeriales</taxon>
        <taxon>Aplosporellaceae</taxon>
        <taxon>Aplosporella</taxon>
    </lineage>
</organism>
<dbReference type="Gene3D" id="1.20.1250.20">
    <property type="entry name" value="MFS general substrate transporter like domains"/>
    <property type="match status" value="2"/>
</dbReference>
<evidence type="ECO:0000256" key="6">
    <source>
        <dbReference type="ARBA" id="ARBA00023136"/>
    </source>
</evidence>
<dbReference type="GO" id="GO:0005886">
    <property type="term" value="C:plasma membrane"/>
    <property type="evidence" value="ECO:0007669"/>
    <property type="project" value="TreeGrafter"/>
</dbReference>
<feature type="transmembrane region" description="Helical" evidence="8">
    <location>
        <begin position="105"/>
        <end position="124"/>
    </location>
</feature>
<feature type="transmembrane region" description="Helical" evidence="8">
    <location>
        <begin position="37"/>
        <end position="54"/>
    </location>
</feature>
<dbReference type="AlphaFoldDB" id="A0A6A6B315"/>
<feature type="transmembrane region" description="Helical" evidence="8">
    <location>
        <begin position="193"/>
        <end position="212"/>
    </location>
</feature>
<dbReference type="RefSeq" id="XP_033392839.1">
    <property type="nucleotide sequence ID" value="XM_033546479.1"/>
</dbReference>
<dbReference type="OrthoDB" id="10021397at2759"/>
<feature type="transmembrane region" description="Helical" evidence="8">
    <location>
        <begin position="510"/>
        <end position="528"/>
    </location>
</feature>
<gene>
    <name evidence="10" type="ORF">K452DRAFT_362141</name>
</gene>
<feature type="transmembrane region" description="Helical" evidence="8">
    <location>
        <begin position="433"/>
        <end position="457"/>
    </location>
</feature>
<reference evidence="10" key="1">
    <citation type="journal article" date="2020" name="Stud. Mycol.">
        <title>101 Dothideomycetes genomes: a test case for predicting lifestyles and emergence of pathogens.</title>
        <authorList>
            <person name="Haridas S."/>
            <person name="Albert R."/>
            <person name="Binder M."/>
            <person name="Bloem J."/>
            <person name="Labutti K."/>
            <person name="Salamov A."/>
            <person name="Andreopoulos B."/>
            <person name="Baker S."/>
            <person name="Barry K."/>
            <person name="Bills G."/>
            <person name="Bluhm B."/>
            <person name="Cannon C."/>
            <person name="Castanera R."/>
            <person name="Culley D."/>
            <person name="Daum C."/>
            <person name="Ezra D."/>
            <person name="Gonzalez J."/>
            <person name="Henrissat B."/>
            <person name="Kuo A."/>
            <person name="Liang C."/>
            <person name="Lipzen A."/>
            <person name="Lutzoni F."/>
            <person name="Magnuson J."/>
            <person name="Mondo S."/>
            <person name="Nolan M."/>
            <person name="Ohm R."/>
            <person name="Pangilinan J."/>
            <person name="Park H.-J."/>
            <person name="Ramirez L."/>
            <person name="Alfaro M."/>
            <person name="Sun H."/>
            <person name="Tritt A."/>
            <person name="Yoshinaga Y."/>
            <person name="Zwiers L.-H."/>
            <person name="Turgeon B."/>
            <person name="Goodwin S."/>
            <person name="Spatafora J."/>
            <person name="Crous P."/>
            <person name="Grigoriev I."/>
        </authorList>
    </citation>
    <scope>NUCLEOTIDE SEQUENCE</scope>
    <source>
        <strain evidence="10">CBS 121167</strain>
    </source>
</reference>
<protein>
    <recommendedName>
        <fullName evidence="9">Major facilitator superfamily (MFS) profile domain-containing protein</fullName>
    </recommendedName>
</protein>
<dbReference type="InterPro" id="IPR036259">
    <property type="entry name" value="MFS_trans_sf"/>
</dbReference>
<evidence type="ECO:0000256" key="7">
    <source>
        <dbReference type="SAM" id="MobiDB-lite"/>
    </source>
</evidence>
<dbReference type="Pfam" id="PF07690">
    <property type="entry name" value="MFS_1"/>
    <property type="match status" value="1"/>
</dbReference>
<feature type="transmembrane region" description="Helical" evidence="8">
    <location>
        <begin position="399"/>
        <end position="421"/>
    </location>
</feature>
<feature type="compositionally biased region" description="Polar residues" evidence="7">
    <location>
        <begin position="8"/>
        <end position="17"/>
    </location>
</feature>
<dbReference type="PANTHER" id="PTHR23501:SF12">
    <property type="entry name" value="MAJOR FACILITATOR SUPERFAMILY (MFS) PROFILE DOMAIN-CONTAINING PROTEIN-RELATED"/>
    <property type="match status" value="1"/>
</dbReference>
<evidence type="ECO:0000313" key="11">
    <source>
        <dbReference type="Proteomes" id="UP000799438"/>
    </source>
</evidence>
<dbReference type="PANTHER" id="PTHR23501">
    <property type="entry name" value="MAJOR FACILITATOR SUPERFAMILY"/>
    <property type="match status" value="1"/>
</dbReference>
<feature type="transmembrane region" description="Helical" evidence="8">
    <location>
        <begin position="233"/>
        <end position="258"/>
    </location>
</feature>
<feature type="transmembrane region" description="Helical" evidence="8">
    <location>
        <begin position="342"/>
        <end position="362"/>
    </location>
</feature>
<keyword evidence="3" id="KW-0813">Transport</keyword>
<feature type="transmembrane region" description="Helical" evidence="8">
    <location>
        <begin position="130"/>
        <end position="151"/>
    </location>
</feature>
<feature type="transmembrane region" description="Helical" evidence="8">
    <location>
        <begin position="264"/>
        <end position="286"/>
    </location>
</feature>
<feature type="transmembrane region" description="Helical" evidence="8">
    <location>
        <begin position="369"/>
        <end position="387"/>
    </location>
</feature>
<comment type="subcellular location">
    <subcellularLocation>
        <location evidence="1">Membrane</location>
        <topology evidence="1">Multi-pass membrane protein</topology>
    </subcellularLocation>
</comment>
<dbReference type="EMBL" id="ML995507">
    <property type="protein sequence ID" value="KAF2137121.1"/>
    <property type="molecule type" value="Genomic_DNA"/>
</dbReference>
<name>A0A6A6B315_9PEZI</name>
<dbReference type="InterPro" id="IPR011701">
    <property type="entry name" value="MFS"/>
</dbReference>
<feature type="domain" description="Major facilitator superfamily (MFS) profile" evidence="9">
    <location>
        <begin position="40"/>
        <end position="533"/>
    </location>
</feature>
<accession>A0A6A6B315</accession>
<evidence type="ECO:0000259" key="9">
    <source>
        <dbReference type="PROSITE" id="PS50850"/>
    </source>
</evidence>
<dbReference type="GeneID" id="54303985"/>
<evidence type="ECO:0000256" key="1">
    <source>
        <dbReference type="ARBA" id="ARBA00004141"/>
    </source>
</evidence>
<evidence type="ECO:0000313" key="10">
    <source>
        <dbReference type="EMBL" id="KAF2137121.1"/>
    </source>
</evidence>
<dbReference type="SUPFAM" id="SSF103473">
    <property type="entry name" value="MFS general substrate transporter"/>
    <property type="match status" value="1"/>
</dbReference>
<dbReference type="PROSITE" id="PS50850">
    <property type="entry name" value="MFS"/>
    <property type="match status" value="1"/>
</dbReference>
<keyword evidence="5 8" id="KW-1133">Transmembrane helix</keyword>
<keyword evidence="6 8" id="KW-0472">Membrane</keyword>
<evidence type="ECO:0000256" key="2">
    <source>
        <dbReference type="ARBA" id="ARBA00007520"/>
    </source>
</evidence>
<feature type="transmembrane region" description="Helical" evidence="8">
    <location>
        <begin position="74"/>
        <end position="93"/>
    </location>
</feature>
<proteinExistence type="inferred from homology"/>
<feature type="transmembrane region" description="Helical" evidence="8">
    <location>
        <begin position="307"/>
        <end position="330"/>
    </location>
</feature>
<evidence type="ECO:0000256" key="5">
    <source>
        <dbReference type="ARBA" id="ARBA00022989"/>
    </source>
</evidence>
<sequence>MAAMKTPEISSTPASNHTDVEKAPTQAGQRTLRGARWVLVVVAVLSSMFIYSLDGTITADLVPSIVNDFDSVPLLPWLSVGFMVGSIVTVLPLGKLYAKYNAKTLYIISLVAFLASSALCGAAPTMSAMIVGRVFLGMAGNGIYCGILTLLSVYTEDHERPAYLSLVGLLWGVGTVLGPVIGGAFDKVDWRWAFYINLIIGGVCSPVYLFLLPPFDPQPKTVGFLERAASFDLLGAALSIGAVLCLVLAINFGGALYAWDSGSIVALFVVAALLFVLFGVQQKFAWLTTRAERMFPCHLLRNVEANLLFICAACSNAAGFIPVYYIPIYFQFSRGDNALEAAVRLLPLITLLSATIIANGYLMGKLGYYQPWYLAGAALALAGNVLLSRIDIGTNTSDIYGYEVLVAIGSGAFIQAGYATIQTVVPQADTSNAIAFMMLAQFIGINLGLAISGAVFINDATAAVGALLPATSDAGIRSIISGTSSTAIQSVPEALRPRVLAAVVHSLRKVFIPAYAAAAVALVASFFLKRRRAFHNPQQQQKT</sequence>
<keyword evidence="11" id="KW-1185">Reference proteome</keyword>
<dbReference type="Proteomes" id="UP000799438">
    <property type="component" value="Unassembled WGS sequence"/>
</dbReference>
<dbReference type="InterPro" id="IPR020846">
    <property type="entry name" value="MFS_dom"/>
</dbReference>
<evidence type="ECO:0000256" key="8">
    <source>
        <dbReference type="SAM" id="Phobius"/>
    </source>
</evidence>
<keyword evidence="4 8" id="KW-0812">Transmembrane</keyword>